<dbReference type="InterPro" id="IPR029063">
    <property type="entry name" value="SAM-dependent_MTases_sf"/>
</dbReference>
<evidence type="ECO:0000256" key="1">
    <source>
        <dbReference type="ARBA" id="ARBA00022679"/>
    </source>
</evidence>
<sequence length="202" mass="21676">MHTFDKAYWEKHWAPAAEAGGRSLPVSPYLPAETRRLTVGTALDAGCGTGTEALWLAEQGWRVTGADISATALSAAADRAEQAGLAGRVDWIEADLTGWAPGRTWDLVVTSYAHPDSGQLAFYRRIGSWVAPGGTLLVIGHLHGGHGHHHPGEATADRTGIAALFTEPEWRIDAGYETTRTVHPGGRPVELHDVVVRAHRNP</sequence>
<keyword evidence="1 3" id="KW-0808">Transferase</keyword>
<reference evidence="3 4" key="1">
    <citation type="submission" date="2016-09" db="EMBL/GenBank/DDBJ databases">
        <title>Pseudonocardia autotrophica DSM535, a candidate organism with high potential of specific P450 cytochromes.</title>
        <authorList>
            <person name="Grumaz C."/>
            <person name="Vainshtein Y."/>
            <person name="Kirstahler P."/>
            <person name="Sohn K."/>
        </authorList>
    </citation>
    <scope>NUCLEOTIDE SEQUENCE [LARGE SCALE GENOMIC DNA]</scope>
    <source>
        <strain evidence="3 4">DSM 535</strain>
    </source>
</reference>
<dbReference type="GO" id="GO:0008168">
    <property type="term" value="F:methyltransferase activity"/>
    <property type="evidence" value="ECO:0007669"/>
    <property type="project" value="UniProtKB-KW"/>
</dbReference>
<dbReference type="EC" id="2.1.1.-" evidence="3"/>
<dbReference type="SUPFAM" id="SSF53335">
    <property type="entry name" value="S-adenosyl-L-methionine-dependent methyltransferases"/>
    <property type="match status" value="1"/>
</dbReference>
<dbReference type="PANTHER" id="PTHR43861">
    <property type="entry name" value="TRANS-ACONITATE 2-METHYLTRANSFERASE-RELATED"/>
    <property type="match status" value="1"/>
</dbReference>
<dbReference type="InterPro" id="IPR041698">
    <property type="entry name" value="Methyltransf_25"/>
</dbReference>
<evidence type="ECO:0000313" key="4">
    <source>
        <dbReference type="Proteomes" id="UP000194360"/>
    </source>
</evidence>
<keyword evidence="3" id="KW-0489">Methyltransferase</keyword>
<name>A0A1Y2MQV4_PSEAH</name>
<dbReference type="CDD" id="cd02440">
    <property type="entry name" value="AdoMet_MTases"/>
    <property type="match status" value="1"/>
</dbReference>
<protein>
    <submittedName>
        <fullName evidence="3">Cypemycin methyltransferase</fullName>
        <ecNumber evidence="3">2.1.1.-</ecNumber>
    </submittedName>
</protein>
<evidence type="ECO:0000259" key="2">
    <source>
        <dbReference type="Pfam" id="PF13649"/>
    </source>
</evidence>
<dbReference type="GO" id="GO:0032259">
    <property type="term" value="P:methylation"/>
    <property type="evidence" value="ECO:0007669"/>
    <property type="project" value="UniProtKB-KW"/>
</dbReference>
<dbReference type="Proteomes" id="UP000194360">
    <property type="component" value="Unassembled WGS sequence"/>
</dbReference>
<feature type="domain" description="Methyltransferase" evidence="2">
    <location>
        <begin position="43"/>
        <end position="134"/>
    </location>
</feature>
<dbReference type="RefSeq" id="WP_085914829.1">
    <property type="nucleotide sequence ID" value="NZ_AP018920.1"/>
</dbReference>
<dbReference type="STRING" id="2074.BG845_04652"/>
<keyword evidence="4" id="KW-1185">Reference proteome</keyword>
<comment type="caution">
    <text evidence="3">The sequence shown here is derived from an EMBL/GenBank/DDBJ whole genome shotgun (WGS) entry which is preliminary data.</text>
</comment>
<dbReference type="Pfam" id="PF13649">
    <property type="entry name" value="Methyltransf_25"/>
    <property type="match status" value="1"/>
</dbReference>
<proteinExistence type="predicted"/>
<accession>A0A1Y2MQV4</accession>
<dbReference type="Gene3D" id="3.40.50.150">
    <property type="entry name" value="Vaccinia Virus protein VP39"/>
    <property type="match status" value="1"/>
</dbReference>
<gene>
    <name evidence="3" type="primary">cypM</name>
    <name evidence="3" type="ORF">BG845_04652</name>
</gene>
<dbReference type="AlphaFoldDB" id="A0A1Y2MQV4"/>
<dbReference type="EMBL" id="MIGB01000029">
    <property type="protein sequence ID" value="OSY37615.1"/>
    <property type="molecule type" value="Genomic_DNA"/>
</dbReference>
<organism evidence="3 4">
    <name type="scientific">Pseudonocardia autotrophica</name>
    <name type="common">Amycolata autotrophica</name>
    <name type="synonym">Nocardia autotrophica</name>
    <dbReference type="NCBI Taxonomy" id="2074"/>
    <lineage>
        <taxon>Bacteria</taxon>
        <taxon>Bacillati</taxon>
        <taxon>Actinomycetota</taxon>
        <taxon>Actinomycetes</taxon>
        <taxon>Pseudonocardiales</taxon>
        <taxon>Pseudonocardiaceae</taxon>
        <taxon>Pseudonocardia</taxon>
    </lineage>
</organism>
<evidence type="ECO:0000313" key="3">
    <source>
        <dbReference type="EMBL" id="OSY37615.1"/>
    </source>
</evidence>
<dbReference type="OrthoDB" id="9786503at2"/>